<evidence type="ECO:0000313" key="1">
    <source>
        <dbReference type="EMBL" id="BCS26374.1"/>
    </source>
</evidence>
<evidence type="ECO:0000313" key="2">
    <source>
        <dbReference type="Proteomes" id="UP000654913"/>
    </source>
</evidence>
<keyword evidence="2" id="KW-1185">Reference proteome</keyword>
<organism evidence="1 2">
    <name type="scientific">Aspergillus puulaauensis</name>
    <dbReference type="NCBI Taxonomy" id="1220207"/>
    <lineage>
        <taxon>Eukaryota</taxon>
        <taxon>Fungi</taxon>
        <taxon>Dikarya</taxon>
        <taxon>Ascomycota</taxon>
        <taxon>Pezizomycotina</taxon>
        <taxon>Eurotiomycetes</taxon>
        <taxon>Eurotiomycetidae</taxon>
        <taxon>Eurotiales</taxon>
        <taxon>Aspergillaceae</taxon>
        <taxon>Aspergillus</taxon>
    </lineage>
</organism>
<dbReference type="GeneID" id="64976379"/>
<dbReference type="Proteomes" id="UP000654913">
    <property type="component" value="Chromosome 5"/>
</dbReference>
<name>A0A7R7XRZ7_9EURO</name>
<reference evidence="1" key="2">
    <citation type="submission" date="2021-02" db="EMBL/GenBank/DDBJ databases">
        <title>Aspergillus puulaauensis MK2 genome sequence.</title>
        <authorList>
            <person name="Futagami T."/>
            <person name="Mori K."/>
            <person name="Kadooka C."/>
            <person name="Tanaka T."/>
        </authorList>
    </citation>
    <scope>NUCLEOTIDE SEQUENCE</scope>
    <source>
        <strain evidence="1">MK2</strain>
    </source>
</reference>
<gene>
    <name evidence="1" type="ORF">APUU_51085S</name>
</gene>
<accession>A0A7R7XRZ7</accession>
<proteinExistence type="predicted"/>
<dbReference type="AlphaFoldDB" id="A0A7R7XRZ7"/>
<dbReference type="RefSeq" id="XP_041558568.1">
    <property type="nucleotide sequence ID" value="XM_041706155.1"/>
</dbReference>
<protein>
    <submittedName>
        <fullName evidence="1">Uncharacterized protein</fullName>
    </submittedName>
</protein>
<dbReference type="KEGG" id="apuu:APUU_51085S"/>
<reference evidence="1" key="1">
    <citation type="submission" date="2021-01" db="EMBL/GenBank/DDBJ databases">
        <authorList>
            <consortium name="Aspergillus puulaauensis MK2 genome sequencing consortium"/>
            <person name="Kazuki M."/>
            <person name="Futagami T."/>
        </authorList>
    </citation>
    <scope>NUCLEOTIDE SEQUENCE</scope>
    <source>
        <strain evidence="1">MK2</strain>
    </source>
</reference>
<sequence>MVGQVGIGPGDIASQGFGSPVDISNLVIVACGTRLWLGGRDGPGSSDFVGSFVCVNEVSSSFLLTSSHD</sequence>
<dbReference type="EMBL" id="AP024447">
    <property type="protein sequence ID" value="BCS26374.1"/>
    <property type="molecule type" value="Genomic_DNA"/>
</dbReference>